<dbReference type="GO" id="GO:0008484">
    <property type="term" value="F:sulfuric ester hydrolase activity"/>
    <property type="evidence" value="ECO:0007669"/>
    <property type="project" value="TreeGrafter"/>
</dbReference>
<dbReference type="Proteomes" id="UP000240243">
    <property type="component" value="Unassembled WGS sequence"/>
</dbReference>
<dbReference type="OrthoDB" id="9786870at2"/>
<reference evidence="4 5" key="1">
    <citation type="submission" date="2018-03" db="EMBL/GenBank/DDBJ databases">
        <title>The draft genome of Zobellella sp. 59N8.</title>
        <authorList>
            <person name="Liu L."/>
            <person name="Li L."/>
            <person name="Zhang X."/>
            <person name="Liang L."/>
            <person name="Wang T."/>
        </authorList>
    </citation>
    <scope>NUCLEOTIDE SEQUENCE [LARGE SCALE GENOMIC DNA]</scope>
    <source>
        <strain evidence="4 5">59N8</strain>
    </source>
</reference>
<dbReference type="AlphaFoldDB" id="A0A2P7R1N7"/>
<keyword evidence="5" id="KW-1185">Reference proteome</keyword>
<dbReference type="GO" id="GO:0005737">
    <property type="term" value="C:cytoplasm"/>
    <property type="evidence" value="ECO:0007669"/>
    <property type="project" value="TreeGrafter"/>
</dbReference>
<dbReference type="Gene3D" id="3.40.720.10">
    <property type="entry name" value="Alkaline Phosphatase, subunit A"/>
    <property type="match status" value="1"/>
</dbReference>
<dbReference type="InterPro" id="IPR017850">
    <property type="entry name" value="Alkaline_phosphatase_core_sf"/>
</dbReference>
<comment type="caution">
    <text evidence="4">The sequence shown here is derived from an EMBL/GenBank/DDBJ whole genome shotgun (WGS) entry which is preliminary data.</text>
</comment>
<evidence type="ECO:0000256" key="2">
    <source>
        <dbReference type="ARBA" id="ARBA00022801"/>
    </source>
</evidence>
<dbReference type="PANTHER" id="PTHR45953:SF1">
    <property type="entry name" value="IDURONATE 2-SULFATASE"/>
    <property type="match status" value="1"/>
</dbReference>
<evidence type="ECO:0000313" key="4">
    <source>
        <dbReference type="EMBL" id="PSJ44133.1"/>
    </source>
</evidence>
<protein>
    <submittedName>
        <fullName evidence="4">Sulfatase</fullName>
    </submittedName>
</protein>
<keyword evidence="2" id="KW-0378">Hydrolase</keyword>
<evidence type="ECO:0000259" key="3">
    <source>
        <dbReference type="Pfam" id="PF00884"/>
    </source>
</evidence>
<dbReference type="PANTHER" id="PTHR45953">
    <property type="entry name" value="IDURONATE 2-SULFATASE"/>
    <property type="match status" value="1"/>
</dbReference>
<proteinExistence type="predicted"/>
<evidence type="ECO:0000256" key="1">
    <source>
        <dbReference type="ARBA" id="ARBA00022723"/>
    </source>
</evidence>
<evidence type="ECO:0000313" key="5">
    <source>
        <dbReference type="Proteomes" id="UP000240243"/>
    </source>
</evidence>
<dbReference type="InterPro" id="IPR000917">
    <property type="entry name" value="Sulfatase_N"/>
</dbReference>
<dbReference type="GO" id="GO:0046872">
    <property type="term" value="F:metal ion binding"/>
    <property type="evidence" value="ECO:0007669"/>
    <property type="project" value="UniProtKB-KW"/>
</dbReference>
<organism evidence="4 5">
    <name type="scientific">Zobellella endophytica</name>
    <dbReference type="NCBI Taxonomy" id="2116700"/>
    <lineage>
        <taxon>Bacteria</taxon>
        <taxon>Pseudomonadati</taxon>
        <taxon>Pseudomonadota</taxon>
        <taxon>Gammaproteobacteria</taxon>
        <taxon>Aeromonadales</taxon>
        <taxon>Aeromonadaceae</taxon>
        <taxon>Zobellella</taxon>
    </lineage>
</organism>
<name>A0A2P7R1N7_9GAMM</name>
<dbReference type="EMBL" id="PXYG01000007">
    <property type="protein sequence ID" value="PSJ44133.1"/>
    <property type="molecule type" value="Genomic_DNA"/>
</dbReference>
<dbReference type="SUPFAM" id="SSF53649">
    <property type="entry name" value="Alkaline phosphatase-like"/>
    <property type="match status" value="1"/>
</dbReference>
<gene>
    <name evidence="4" type="ORF">C7H85_15425</name>
</gene>
<feature type="domain" description="Sulfatase N-terminal" evidence="3">
    <location>
        <begin position="5"/>
        <end position="406"/>
    </location>
</feature>
<accession>A0A2P7R1N7</accession>
<keyword evidence="1" id="KW-0479">Metal-binding</keyword>
<sequence>MSRQPNFLYIMTDQQRADYLGCYGHPLLKTPNIDELARAGTRFDNFHVASPVCMPNRATLLTGRYPSVHGLRKNGLHLAAGSVTFADVLRHGGYHTAMIGKSHIQPFTGRDLPMDNPYRDAPIKEAKAEPEGDWQQEEPSRWQGEEPYRVSTPYYGFEQVDMVTQHGDNCGGHYYQWLRRQVGSPEAICGPANQLPHGYSCPQAFRTALPEDLHPTSYIRDRAIDYLKAEERKEQPFFAFVSFPDPHHPFAPPGKYWDMYDPDDFEVSVPFEAHRNPPAHLRFVREQYLQGHRKAGTEKAFMANEREIREAMALTCGMITMIDDAVGAIMDTLRAQGLDDNTIVIFNSDHGDYLGDYSLLLKGPEPSCSITRVPFIWRDPTARGPASCDAMASMIDIAPTILDRAGLKPFNGVQGSSLLPLLNGRHASLRDALLIEHEDNIAHWGFKQPALSRTLVTAQYRLTLFLNQPWGELYDLQQDPHELHNLWDEADYAATRLQLTETLLQQVMAAGETSPWPKRLA</sequence>
<dbReference type="RefSeq" id="WP_106730585.1">
    <property type="nucleotide sequence ID" value="NZ_PXYG01000007.1"/>
</dbReference>
<dbReference type="Pfam" id="PF00884">
    <property type="entry name" value="Sulfatase"/>
    <property type="match status" value="1"/>
</dbReference>